<keyword evidence="6 7" id="KW-0472">Membrane</keyword>
<feature type="domain" description="ABC3 transporter permease C-terminal" evidence="8">
    <location>
        <begin position="324"/>
        <end position="430"/>
    </location>
</feature>
<evidence type="ECO:0000259" key="8">
    <source>
        <dbReference type="Pfam" id="PF02687"/>
    </source>
</evidence>
<feature type="transmembrane region" description="Helical" evidence="7">
    <location>
        <begin position="283"/>
        <end position="303"/>
    </location>
</feature>
<dbReference type="GO" id="GO:0098797">
    <property type="term" value="C:plasma membrane protein complex"/>
    <property type="evidence" value="ECO:0007669"/>
    <property type="project" value="TreeGrafter"/>
</dbReference>
<keyword evidence="5 7" id="KW-1133">Transmembrane helix</keyword>
<evidence type="ECO:0000256" key="6">
    <source>
        <dbReference type="ARBA" id="ARBA00023136"/>
    </source>
</evidence>
<feature type="transmembrane region" description="Helical" evidence="7">
    <location>
        <begin position="410"/>
        <end position="431"/>
    </location>
</feature>
<evidence type="ECO:0000313" key="9">
    <source>
        <dbReference type="EMBL" id="XBX80560.1"/>
    </source>
</evidence>
<evidence type="ECO:0000256" key="1">
    <source>
        <dbReference type="ARBA" id="ARBA00004651"/>
    </source>
</evidence>
<protein>
    <submittedName>
        <fullName evidence="9">FtsX-like permease family protein</fullName>
    </submittedName>
</protein>
<feature type="transmembrane region" description="Helical" evidence="7">
    <location>
        <begin position="323"/>
        <end position="342"/>
    </location>
</feature>
<reference evidence="9" key="1">
    <citation type="submission" date="2024-06" db="EMBL/GenBank/DDBJ databases">
        <title>Draft genome sequence of Microbacterium sp. strain A8/3-1, isolated from Oxytropis tragacanthoides Fisch. ex DC. Root nodules in the Altai region of Russia.</title>
        <authorList>
            <person name="Sazanova A."/>
            <person name="Guro P."/>
            <person name="Kuznetsova I."/>
            <person name="Belimov A."/>
            <person name="Safronova V."/>
        </authorList>
    </citation>
    <scope>NUCLEOTIDE SEQUENCE</scope>
    <source>
        <strain evidence="9">A8/3-1</strain>
    </source>
</reference>
<dbReference type="PANTHER" id="PTHR30489">
    <property type="entry name" value="LIPOPROTEIN-RELEASING SYSTEM TRANSMEMBRANE PROTEIN LOLE"/>
    <property type="match status" value="1"/>
</dbReference>
<feature type="transmembrane region" description="Helical" evidence="7">
    <location>
        <begin position="375"/>
        <end position="398"/>
    </location>
</feature>
<evidence type="ECO:0000256" key="5">
    <source>
        <dbReference type="ARBA" id="ARBA00022989"/>
    </source>
</evidence>
<feature type="transmembrane region" description="Helical" evidence="7">
    <location>
        <begin position="103"/>
        <end position="126"/>
    </location>
</feature>
<dbReference type="Pfam" id="PF02687">
    <property type="entry name" value="FtsX"/>
    <property type="match status" value="2"/>
</dbReference>
<dbReference type="InterPro" id="IPR003838">
    <property type="entry name" value="ABC3_permease_C"/>
</dbReference>
<dbReference type="GO" id="GO:0044874">
    <property type="term" value="P:lipoprotein localization to outer membrane"/>
    <property type="evidence" value="ECO:0007669"/>
    <property type="project" value="TreeGrafter"/>
</dbReference>
<dbReference type="EMBL" id="CP158357">
    <property type="protein sequence ID" value="XBX80560.1"/>
    <property type="molecule type" value="Genomic_DNA"/>
</dbReference>
<dbReference type="PANTHER" id="PTHR30489:SF0">
    <property type="entry name" value="LIPOPROTEIN-RELEASING SYSTEM TRANSMEMBRANE PROTEIN LOLE"/>
    <property type="match status" value="1"/>
</dbReference>
<evidence type="ECO:0000256" key="7">
    <source>
        <dbReference type="SAM" id="Phobius"/>
    </source>
</evidence>
<evidence type="ECO:0000256" key="3">
    <source>
        <dbReference type="ARBA" id="ARBA00022475"/>
    </source>
</evidence>
<evidence type="ECO:0000256" key="4">
    <source>
        <dbReference type="ARBA" id="ARBA00022692"/>
    </source>
</evidence>
<proteinExistence type="inferred from homology"/>
<gene>
    <name evidence="9" type="ORF">ABS642_10845</name>
</gene>
<feature type="transmembrane region" description="Helical" evidence="7">
    <location>
        <begin position="62"/>
        <end position="82"/>
    </location>
</feature>
<dbReference type="RefSeq" id="WP_350353361.1">
    <property type="nucleotide sequence ID" value="NZ_CP158357.1"/>
</dbReference>
<feature type="transmembrane region" description="Helical" evidence="7">
    <location>
        <begin position="146"/>
        <end position="170"/>
    </location>
</feature>
<comment type="similarity">
    <text evidence="2">Belongs to the ABC-4 integral membrane protein family. LolC/E subfamily.</text>
</comment>
<accession>A0AAU7W161</accession>
<comment type="subcellular location">
    <subcellularLocation>
        <location evidence="1">Cell membrane</location>
        <topology evidence="1">Multi-pass membrane protein</topology>
    </subcellularLocation>
</comment>
<feature type="transmembrane region" description="Helical" evidence="7">
    <location>
        <begin position="21"/>
        <end position="42"/>
    </location>
</feature>
<keyword evidence="4 7" id="KW-0812">Transmembrane</keyword>
<organism evidence="9">
    <name type="scientific">Microbacterium sp. A8/3-1</name>
    <dbReference type="NCBI Taxonomy" id="3160749"/>
    <lineage>
        <taxon>Bacteria</taxon>
        <taxon>Bacillati</taxon>
        <taxon>Actinomycetota</taxon>
        <taxon>Actinomycetes</taxon>
        <taxon>Micrococcales</taxon>
        <taxon>Microbacteriaceae</taxon>
        <taxon>Microbacterium</taxon>
    </lineage>
</organism>
<feature type="transmembrane region" description="Helical" evidence="7">
    <location>
        <begin position="223"/>
        <end position="243"/>
    </location>
</feature>
<name>A0AAU7W161_9MICO</name>
<evidence type="ECO:0000256" key="2">
    <source>
        <dbReference type="ARBA" id="ARBA00005236"/>
    </source>
</evidence>
<dbReference type="InterPro" id="IPR051447">
    <property type="entry name" value="Lipoprotein-release_system"/>
</dbReference>
<feature type="domain" description="ABC3 transporter permease C-terminal" evidence="8">
    <location>
        <begin position="63"/>
        <end position="165"/>
    </location>
</feature>
<sequence>MIRLALLSIARHRAGVVPTALVVLVGVILLSGMAGVMATGLAPSTPDDDRAFLVQFPAILGSWILGIVVFAVISTVGVALGGRTDEIRGLRLIGATPGQVRRMVAVETLVVSAVATIPGVLLGYGLGAGIVAMTASTGVISGTAPLAPGVLFPVVAGVIVIIAATVGAFVGSREAAGRSPVGEPSAVKRARAARPRRITAAVLLAVGLGSSMTALAMDPDSVYATAATGPGCVLVAIGAALFAPELLHLADRTLIVVLRKFGGPSARLAATNLRIAPARIRPAVTFLILFIGVAAGTLSMQAIENQAAASGSGIGQLMATINYLVVFLIAAFMSIALINNLVASIRQRQGELSVMSSVGATIGQSTRMLVAETTIATIIAIVAGLIGSIAVVIPFAILKTGSATAAFQGIPLLAVALVAGGIALLTTLASGTTTARAARMA</sequence>
<dbReference type="AlphaFoldDB" id="A0AAU7W161"/>
<feature type="transmembrane region" description="Helical" evidence="7">
    <location>
        <begin position="198"/>
        <end position="217"/>
    </location>
</feature>
<keyword evidence="3" id="KW-1003">Cell membrane</keyword>